<dbReference type="AlphaFoldDB" id="A0A5M3N2T1"/>
<feature type="region of interest" description="Disordered" evidence="1">
    <location>
        <begin position="88"/>
        <end position="124"/>
    </location>
</feature>
<keyword evidence="2" id="KW-0732">Signal</keyword>
<keyword evidence="4" id="KW-1185">Reference proteome</keyword>
<feature type="signal peptide" evidence="2">
    <location>
        <begin position="1"/>
        <end position="22"/>
    </location>
</feature>
<dbReference type="KEGG" id="cput:CONPUDRAFT_162827"/>
<dbReference type="GeneID" id="19204789"/>
<gene>
    <name evidence="3" type="ORF">CONPUDRAFT_162827</name>
</gene>
<sequence>MHLNARSLTLLSFILAAQQALAAPLPCNDAASCQIGSGIKEGDLDHLPTDNTYALQALARSLAEQHSAPDDLDGVEDWRDFANKRGLFRRQDDGDDGGSVTEGSVSQVPSGQTGSYETAQRRRRAALDSAVKPLADLADLKNLPEGAIDKGPLGRRQDDGGDDDNNSESGTNETGEYDGARRRRALAASSVASSFNNVASSDVTRVEPHVGSRDEGSIASSSAHTYLSSSYAPTRADGNARRALATGQLDESLAALSNPELKDIHSQLPRQDDGNDTDTNSESGTDETGEYDGARRDLSRINSQLADLSQPELKDVKSQLNRRDDGDTNSESGTDDSGAPAAARRALSSINSNSLAASAPVNSELEAISSDPPLRRRDDGPSDGESDASTDSGSESDDDGSDTDHDSQSGGKGKGKAGGAYVPSRRAIRALRAGRAPKRSLRRRAGAIPDAATLNPDAELAAAAMLDLKDVEQRDLAGDIKPVMQMTKPTTEAVKKGAKTAASNAKAPKAAVQAGAGGVGGAKVSTRRHFDLD</sequence>
<protein>
    <submittedName>
        <fullName evidence="3">Uncharacterized protein</fullName>
    </submittedName>
</protein>
<dbReference type="EMBL" id="JH711574">
    <property type="protein sequence ID" value="EIW85678.1"/>
    <property type="molecule type" value="Genomic_DNA"/>
</dbReference>
<feature type="region of interest" description="Disordered" evidence="1">
    <location>
        <begin position="143"/>
        <end position="180"/>
    </location>
</feature>
<organism evidence="3 4">
    <name type="scientific">Coniophora puteana (strain RWD-64-598)</name>
    <name type="common">Brown rot fungus</name>
    <dbReference type="NCBI Taxonomy" id="741705"/>
    <lineage>
        <taxon>Eukaryota</taxon>
        <taxon>Fungi</taxon>
        <taxon>Dikarya</taxon>
        <taxon>Basidiomycota</taxon>
        <taxon>Agaricomycotina</taxon>
        <taxon>Agaricomycetes</taxon>
        <taxon>Agaricomycetidae</taxon>
        <taxon>Boletales</taxon>
        <taxon>Coniophorineae</taxon>
        <taxon>Coniophoraceae</taxon>
        <taxon>Coniophora</taxon>
    </lineage>
</organism>
<feature type="compositionally biased region" description="Acidic residues" evidence="1">
    <location>
        <begin position="381"/>
        <end position="401"/>
    </location>
</feature>
<feature type="chain" id="PRO_5024299586" evidence="2">
    <location>
        <begin position="23"/>
        <end position="533"/>
    </location>
</feature>
<dbReference type="Proteomes" id="UP000053558">
    <property type="component" value="Unassembled WGS sequence"/>
</dbReference>
<feature type="compositionally biased region" description="Low complexity" evidence="1">
    <location>
        <begin position="217"/>
        <end position="232"/>
    </location>
</feature>
<feature type="compositionally biased region" description="Low complexity" evidence="1">
    <location>
        <begin position="499"/>
        <end position="514"/>
    </location>
</feature>
<accession>A0A5M3N2T1</accession>
<feature type="region of interest" description="Disordered" evidence="1">
    <location>
        <begin position="495"/>
        <end position="533"/>
    </location>
</feature>
<feature type="compositionally biased region" description="Polar residues" evidence="1">
    <location>
        <begin position="101"/>
        <end position="118"/>
    </location>
</feature>
<evidence type="ECO:0000313" key="4">
    <source>
        <dbReference type="Proteomes" id="UP000053558"/>
    </source>
</evidence>
<dbReference type="RefSeq" id="XP_007765090.1">
    <property type="nucleotide sequence ID" value="XM_007766900.1"/>
</dbReference>
<feature type="compositionally biased region" description="Low complexity" evidence="1">
    <location>
        <begin position="341"/>
        <end position="359"/>
    </location>
</feature>
<feature type="compositionally biased region" description="Basic and acidic residues" evidence="1">
    <location>
        <begin position="204"/>
        <end position="216"/>
    </location>
</feature>
<feature type="compositionally biased region" description="Basic and acidic residues" evidence="1">
    <location>
        <begin position="260"/>
        <end position="273"/>
    </location>
</feature>
<evidence type="ECO:0000313" key="3">
    <source>
        <dbReference type="EMBL" id="EIW85678.1"/>
    </source>
</evidence>
<evidence type="ECO:0000256" key="2">
    <source>
        <dbReference type="SAM" id="SignalP"/>
    </source>
</evidence>
<evidence type="ECO:0000256" key="1">
    <source>
        <dbReference type="SAM" id="MobiDB-lite"/>
    </source>
</evidence>
<comment type="caution">
    <text evidence="3">The sequence shown here is derived from an EMBL/GenBank/DDBJ whole genome shotgun (WGS) entry which is preliminary data.</text>
</comment>
<reference evidence="4" key="1">
    <citation type="journal article" date="2012" name="Science">
        <title>The Paleozoic origin of enzymatic lignin decomposition reconstructed from 31 fungal genomes.</title>
        <authorList>
            <person name="Floudas D."/>
            <person name="Binder M."/>
            <person name="Riley R."/>
            <person name="Barry K."/>
            <person name="Blanchette R.A."/>
            <person name="Henrissat B."/>
            <person name="Martinez A.T."/>
            <person name="Otillar R."/>
            <person name="Spatafora J.W."/>
            <person name="Yadav J.S."/>
            <person name="Aerts A."/>
            <person name="Benoit I."/>
            <person name="Boyd A."/>
            <person name="Carlson A."/>
            <person name="Copeland A."/>
            <person name="Coutinho P.M."/>
            <person name="de Vries R.P."/>
            <person name="Ferreira P."/>
            <person name="Findley K."/>
            <person name="Foster B."/>
            <person name="Gaskell J."/>
            <person name="Glotzer D."/>
            <person name="Gorecki P."/>
            <person name="Heitman J."/>
            <person name="Hesse C."/>
            <person name="Hori C."/>
            <person name="Igarashi K."/>
            <person name="Jurgens J.A."/>
            <person name="Kallen N."/>
            <person name="Kersten P."/>
            <person name="Kohler A."/>
            <person name="Kuees U."/>
            <person name="Kumar T.K.A."/>
            <person name="Kuo A."/>
            <person name="LaButti K."/>
            <person name="Larrondo L.F."/>
            <person name="Lindquist E."/>
            <person name="Ling A."/>
            <person name="Lombard V."/>
            <person name="Lucas S."/>
            <person name="Lundell T."/>
            <person name="Martin R."/>
            <person name="McLaughlin D.J."/>
            <person name="Morgenstern I."/>
            <person name="Morin E."/>
            <person name="Murat C."/>
            <person name="Nagy L.G."/>
            <person name="Nolan M."/>
            <person name="Ohm R.A."/>
            <person name="Patyshakuliyeva A."/>
            <person name="Rokas A."/>
            <person name="Ruiz-Duenas F.J."/>
            <person name="Sabat G."/>
            <person name="Salamov A."/>
            <person name="Samejima M."/>
            <person name="Schmutz J."/>
            <person name="Slot J.C."/>
            <person name="St John F."/>
            <person name="Stenlid J."/>
            <person name="Sun H."/>
            <person name="Sun S."/>
            <person name="Syed K."/>
            <person name="Tsang A."/>
            <person name="Wiebenga A."/>
            <person name="Young D."/>
            <person name="Pisabarro A."/>
            <person name="Eastwood D.C."/>
            <person name="Martin F."/>
            <person name="Cullen D."/>
            <person name="Grigoriev I.V."/>
            <person name="Hibbett D.S."/>
        </authorList>
    </citation>
    <scope>NUCLEOTIDE SEQUENCE [LARGE SCALE GENOMIC DNA]</scope>
    <source>
        <strain evidence="4">RWD-64-598 SS2</strain>
    </source>
</reference>
<proteinExistence type="predicted"/>
<feature type="region of interest" description="Disordered" evidence="1">
    <location>
        <begin position="203"/>
        <end position="425"/>
    </location>
</feature>
<name>A0A5M3N2T1_CONPW</name>
<feature type="compositionally biased region" description="Basic and acidic residues" evidence="1">
    <location>
        <begin position="312"/>
        <end position="326"/>
    </location>
</feature>